<evidence type="ECO:0000256" key="1">
    <source>
        <dbReference type="ARBA" id="ARBA00004167"/>
    </source>
</evidence>
<dbReference type="PRINTS" id="PR01490">
    <property type="entry name" value="RTXTOXIND"/>
</dbReference>
<dbReference type="Proteomes" id="UP001163152">
    <property type="component" value="Chromosome"/>
</dbReference>
<evidence type="ECO:0000256" key="6">
    <source>
        <dbReference type="SAM" id="Coils"/>
    </source>
</evidence>
<evidence type="ECO:0000256" key="7">
    <source>
        <dbReference type="SAM" id="Phobius"/>
    </source>
</evidence>
<evidence type="ECO:0000313" key="10">
    <source>
        <dbReference type="EMBL" id="WAL58560.1"/>
    </source>
</evidence>
<dbReference type="RefSeq" id="WP_268607983.1">
    <property type="nucleotide sequence ID" value="NZ_CP113797.1"/>
</dbReference>
<sequence>MNRRNGDRNHPAKRSGIDPRQSIVLASRDELEEVQEGELIEGSSNALVRTEAFDQPVILQQPSIWSRAILWGIVGFASAGIIWASVARIEEAVPATGQLQPLAQVQPIQAPVNGVVQEILVQEGQRVKKGDLLIRFDPTTAEAERESLEKIRTSLQRQNQFYRSQLSGSSAPTAAEVQQLDLPPEIVSLTANRAALISEIRLFQAQLNGTANVAGLTAEQADRIETGLNESRTREAAAELEVSQLQEQLNQVITQLATARQTLAINEQVLGDLKPLLEEGGIQRLQVTRQEQQVLESRSEVERLQQEEQRLVYAINQASQKLDNTRSTTRNDLLNRIAENQQQVAAIDSQLNQRILDNETQIAEITSKLSQTEQTLRYQELRAPVDGIVFDLQAKGPGFVANTSEPILKVVPADGLLAEVFVTNKDIGFIEEGMPVDIRIDTFPFSEFGDIEGTIVNIGSDALPPDQVHQFYRFPVKIEMSGQTIRANGRDIPLQAGMSVTANIITRDRTIMSIFTDQFTRQVDSLKTVR</sequence>
<evidence type="ECO:0000256" key="5">
    <source>
        <dbReference type="ARBA" id="ARBA00023136"/>
    </source>
</evidence>
<dbReference type="Pfam" id="PF26002">
    <property type="entry name" value="Beta-barrel_AprE"/>
    <property type="match status" value="1"/>
</dbReference>
<comment type="similarity">
    <text evidence="2">Belongs to the membrane fusion protein (MFP) (TC 8.A.1) family.</text>
</comment>
<evidence type="ECO:0000313" key="11">
    <source>
        <dbReference type="Proteomes" id="UP001163152"/>
    </source>
</evidence>
<accession>A0A9E8ZC62</accession>
<feature type="coiled-coil region" evidence="6">
    <location>
        <begin position="287"/>
        <end position="321"/>
    </location>
</feature>
<proteinExistence type="inferred from homology"/>
<keyword evidence="4 7" id="KW-1133">Transmembrane helix</keyword>
<dbReference type="InterPro" id="IPR058625">
    <property type="entry name" value="MdtA-like_BSH"/>
</dbReference>
<keyword evidence="5 7" id="KW-0472">Membrane</keyword>
<dbReference type="EMBL" id="CP113797">
    <property type="protein sequence ID" value="WAL58560.1"/>
    <property type="molecule type" value="Genomic_DNA"/>
</dbReference>
<evidence type="ECO:0000256" key="2">
    <source>
        <dbReference type="ARBA" id="ARBA00009477"/>
    </source>
</evidence>
<dbReference type="GO" id="GO:0016020">
    <property type="term" value="C:membrane"/>
    <property type="evidence" value="ECO:0007669"/>
    <property type="project" value="UniProtKB-SubCell"/>
</dbReference>
<keyword evidence="6" id="KW-0175">Coiled coil</keyword>
<evidence type="ECO:0000259" key="8">
    <source>
        <dbReference type="Pfam" id="PF25917"/>
    </source>
</evidence>
<keyword evidence="3 7" id="KW-0812">Transmembrane</keyword>
<dbReference type="AlphaFoldDB" id="A0A9E8ZC62"/>
<evidence type="ECO:0000259" key="9">
    <source>
        <dbReference type="Pfam" id="PF26002"/>
    </source>
</evidence>
<reference evidence="10" key="1">
    <citation type="submission" date="2022-12" db="EMBL/GenBank/DDBJ databases">
        <title>Polyphasic identification of a Novel Hot-Spring Cyanobacterium Ocullathermofonsia sinensis gen nov. sp. nov. and Genomic Insights on its Adaptations to the Thermal Habitat.</title>
        <authorList>
            <person name="Daroch M."/>
            <person name="Tang J."/>
            <person name="Jiang Y."/>
        </authorList>
    </citation>
    <scope>NUCLEOTIDE SEQUENCE</scope>
    <source>
        <strain evidence="10">PKUAC-SCTA174</strain>
    </source>
</reference>
<comment type="subcellular location">
    <subcellularLocation>
        <location evidence="1">Membrane</location>
        <topology evidence="1">Single-pass membrane protein</topology>
    </subcellularLocation>
</comment>
<feature type="domain" description="AprE-like beta-barrel" evidence="9">
    <location>
        <begin position="416"/>
        <end position="507"/>
    </location>
</feature>
<dbReference type="Pfam" id="PF25917">
    <property type="entry name" value="BSH_RND"/>
    <property type="match status" value="1"/>
</dbReference>
<dbReference type="InterPro" id="IPR050739">
    <property type="entry name" value="MFP"/>
</dbReference>
<dbReference type="PANTHER" id="PTHR30386">
    <property type="entry name" value="MEMBRANE FUSION SUBUNIT OF EMRAB-TOLC MULTIDRUG EFFLUX PUMP"/>
    <property type="match status" value="1"/>
</dbReference>
<organism evidence="10 11">
    <name type="scientific">Thermocoleostomius sinensis A174</name>
    <dbReference type="NCBI Taxonomy" id="2016057"/>
    <lineage>
        <taxon>Bacteria</taxon>
        <taxon>Bacillati</taxon>
        <taxon>Cyanobacteriota</taxon>
        <taxon>Cyanophyceae</taxon>
        <taxon>Oculatellales</taxon>
        <taxon>Oculatellaceae</taxon>
        <taxon>Thermocoleostomius</taxon>
    </lineage>
</organism>
<gene>
    <name evidence="10" type="ORF">OXH18_15380</name>
</gene>
<dbReference type="KEGG" id="tsin:OXH18_15380"/>
<evidence type="ECO:0000256" key="3">
    <source>
        <dbReference type="ARBA" id="ARBA00022692"/>
    </source>
</evidence>
<name>A0A9E8ZC62_9CYAN</name>
<dbReference type="PANTHER" id="PTHR30386:SF26">
    <property type="entry name" value="TRANSPORT PROTEIN COMB"/>
    <property type="match status" value="1"/>
</dbReference>
<feature type="domain" description="Multidrug resistance protein MdtA-like barrel-sandwich hybrid" evidence="8">
    <location>
        <begin position="108"/>
        <end position="394"/>
    </location>
</feature>
<keyword evidence="11" id="KW-1185">Reference proteome</keyword>
<feature type="transmembrane region" description="Helical" evidence="7">
    <location>
        <begin position="68"/>
        <end position="86"/>
    </location>
</feature>
<dbReference type="SUPFAM" id="SSF111369">
    <property type="entry name" value="HlyD-like secretion proteins"/>
    <property type="match status" value="1"/>
</dbReference>
<dbReference type="Gene3D" id="2.40.30.170">
    <property type="match status" value="1"/>
</dbReference>
<dbReference type="Gene3D" id="2.40.50.100">
    <property type="match status" value="1"/>
</dbReference>
<protein>
    <submittedName>
        <fullName evidence="10">HlyD family efflux transporter periplasmic adaptor subunit</fullName>
    </submittedName>
</protein>
<dbReference type="InterPro" id="IPR058982">
    <property type="entry name" value="Beta-barrel_AprE"/>
</dbReference>
<feature type="coiled-coil region" evidence="6">
    <location>
        <begin position="228"/>
        <end position="262"/>
    </location>
</feature>
<evidence type="ECO:0000256" key="4">
    <source>
        <dbReference type="ARBA" id="ARBA00022989"/>
    </source>
</evidence>